<proteinExistence type="predicted"/>
<reference evidence="2 3" key="1">
    <citation type="submission" date="2018-05" db="EMBL/GenBank/DDBJ databases">
        <title>Rhodohalobacter halophilus gen. nov., sp. nov., a moderately halophilic member of the family Balneolaceae.</title>
        <authorList>
            <person name="Liu Z.-W."/>
        </authorList>
    </citation>
    <scope>NUCLEOTIDE SEQUENCE [LARGE SCALE GENOMIC DNA]</scope>
    <source>
        <strain evidence="2 3">8A47</strain>
    </source>
</reference>
<sequence length="647" mass="70810">MKTEKQNGYQKIIFSGLILLLAVWGCERSVSDLEEADFPDNPNVFLDTFSSSLNYAVFEGAVPEAFQVDEEETYDNTIASMRFDVPDFGDPRGSYAGGAFFTSVPRDLTGYNALTFWARGDQSSTIGVMGLGIDLGENRFQASVTDIQVFRNWKKYIIPIPDPEKLVEESGMLFYSSGPIDGEGYTFWVDEVKFENLGTIAFRSASIFNGDDRNVTAQNGQTVNIEGLVSTHGLPDGTDQTVNTSPFYFTFTSSNESVAQVADNGEVTVVGEGQAVITAQFRGSDANGSLTVNSSGEAVEPEDLPPAPTQDPADVISMYTNVYDNVTVDTWNTGWEFSTAQESFIQIQGQDVIRYQNLNFVGIEFASETIDASGMTHFRLDIWTPDPTDLPNEFKVLLVDFGADNVFGGGDDSQHEVTFTSPVLSTESWVTLDIPLSDFSGLQNRENLAQLVLSGDLPNVYVTNVYFYAGETSEPETPEAPAPTPTEDAADVISLFSDAYSDVAVDTWRTDWSSAVLEDIDIQTNATKKYSALDFVGIETTGQNLVDASSMDFMHIDLWTPNMTTVRIKLVDFGANGAFDGGDDSEHEIIFDNLPTSQWNSLKIPMSDFTGLQAQSNLAQYILSGLPAGQGILYVDNVYFSTESAQP</sequence>
<dbReference type="OrthoDB" id="5381604at2"/>
<evidence type="ECO:0000256" key="1">
    <source>
        <dbReference type="SAM" id="MobiDB-lite"/>
    </source>
</evidence>
<organism evidence="2 3">
    <name type="scientific">Rhodohalobacter mucosus</name>
    <dbReference type="NCBI Taxonomy" id="2079485"/>
    <lineage>
        <taxon>Bacteria</taxon>
        <taxon>Pseudomonadati</taxon>
        <taxon>Balneolota</taxon>
        <taxon>Balneolia</taxon>
        <taxon>Balneolales</taxon>
        <taxon>Balneolaceae</taxon>
        <taxon>Rhodohalobacter</taxon>
    </lineage>
</organism>
<accession>A0A316TP98</accession>
<feature type="region of interest" description="Disordered" evidence="1">
    <location>
        <begin position="288"/>
        <end position="310"/>
    </location>
</feature>
<dbReference type="Gene3D" id="2.60.40.1080">
    <property type="match status" value="1"/>
</dbReference>
<evidence type="ECO:0000313" key="2">
    <source>
        <dbReference type="EMBL" id="PWN06220.1"/>
    </source>
</evidence>
<dbReference type="AlphaFoldDB" id="A0A316TP98"/>
<gene>
    <name evidence="2" type="ORF">DDZ15_10325</name>
</gene>
<dbReference type="InterPro" id="IPR008979">
    <property type="entry name" value="Galactose-bd-like_sf"/>
</dbReference>
<evidence type="ECO:0000313" key="3">
    <source>
        <dbReference type="Proteomes" id="UP000245533"/>
    </source>
</evidence>
<dbReference type="Proteomes" id="UP000245533">
    <property type="component" value="Unassembled WGS sequence"/>
</dbReference>
<dbReference type="Gene3D" id="2.60.120.430">
    <property type="entry name" value="Galactose-binding lectin"/>
    <property type="match status" value="2"/>
</dbReference>
<dbReference type="EMBL" id="QGGB01000007">
    <property type="protein sequence ID" value="PWN06220.1"/>
    <property type="molecule type" value="Genomic_DNA"/>
</dbReference>
<dbReference type="RefSeq" id="WP_109647013.1">
    <property type="nucleotide sequence ID" value="NZ_QGGB01000007.1"/>
</dbReference>
<keyword evidence="2" id="KW-0378">Hydrolase</keyword>
<dbReference type="GO" id="GO:0016787">
    <property type="term" value="F:hydrolase activity"/>
    <property type="evidence" value="ECO:0007669"/>
    <property type="project" value="UniProtKB-KW"/>
</dbReference>
<dbReference type="InterPro" id="IPR008964">
    <property type="entry name" value="Invasin/intimin_cell_adhesion"/>
</dbReference>
<dbReference type="SUPFAM" id="SSF49373">
    <property type="entry name" value="Invasin/intimin cell-adhesion fragments"/>
    <property type="match status" value="1"/>
</dbReference>
<name>A0A316TP98_9BACT</name>
<keyword evidence="3" id="KW-1185">Reference proteome</keyword>
<comment type="caution">
    <text evidence="2">The sequence shown here is derived from an EMBL/GenBank/DDBJ whole genome shotgun (WGS) entry which is preliminary data.</text>
</comment>
<dbReference type="SUPFAM" id="SSF49785">
    <property type="entry name" value="Galactose-binding domain-like"/>
    <property type="match status" value="1"/>
</dbReference>
<protein>
    <submittedName>
        <fullName evidence="2">Glycosyl hydrolase family 16</fullName>
    </submittedName>
</protein>